<sequence>MSTTTSPAAVDSVLRALRPRFGERLLEPRDAGFAAARQVWNAAVTAQPAVIARCRDAADVSAAVRAAGEAGVPLSVRAGGHDWAGRALRGDGLVVDLTGMRGVTVDAPGRTATVQGGAITADLVAATTPYGLATPTGVVRAVGLAGSTTVGGYGALIGRYGLSLDNLLGAEVVLADGSTVTAGPHDDSELWWALRGGGGNFGVVTELRYRLHEVPAVLAGMLMFPFAQAGAVLAGYDEIMAGAPDELSVMTGFLPGPEGRPLAFLCPFWCGADLAAGERVVDRLRSLGRPVVDQVAPMPYEAALTMFDRSMVDGNHYLLRHRWLPALPGTAVTALVAAATDITSPYSALVLNRFHGAASRVDPEATAFAQRRPHTVVEIIASWRPGEPVTAHRDWADALATALDPVALPGGYPNLLGPADEDRARDSYGANLGRLLAAKRHYDPDTVFASVIPALG</sequence>
<dbReference type="AlphaFoldDB" id="A0A919MRF3"/>
<evidence type="ECO:0000256" key="2">
    <source>
        <dbReference type="ARBA" id="ARBA00005466"/>
    </source>
</evidence>
<dbReference type="Gene3D" id="3.40.462.20">
    <property type="match status" value="1"/>
</dbReference>
<gene>
    <name evidence="7" type="ORF">Ani05nite_04140</name>
</gene>
<dbReference type="PANTHER" id="PTHR42973">
    <property type="entry name" value="BINDING OXIDOREDUCTASE, PUTATIVE (AFU_ORTHOLOGUE AFUA_1G17690)-RELATED"/>
    <property type="match status" value="1"/>
</dbReference>
<dbReference type="RefSeq" id="WP_203763730.1">
    <property type="nucleotide sequence ID" value="NZ_BAAAYJ010000088.1"/>
</dbReference>
<dbReference type="Pfam" id="PF01565">
    <property type="entry name" value="FAD_binding_4"/>
    <property type="match status" value="1"/>
</dbReference>
<evidence type="ECO:0000313" key="8">
    <source>
        <dbReference type="Proteomes" id="UP000647172"/>
    </source>
</evidence>
<comment type="similarity">
    <text evidence="2">Belongs to the oxygen-dependent FAD-linked oxidoreductase family.</text>
</comment>
<dbReference type="SUPFAM" id="SSF56176">
    <property type="entry name" value="FAD-binding/transporter-associated domain-like"/>
    <property type="match status" value="1"/>
</dbReference>
<dbReference type="Pfam" id="PF08031">
    <property type="entry name" value="BBE"/>
    <property type="match status" value="1"/>
</dbReference>
<organism evidence="7 8">
    <name type="scientific">Actinoplanes nipponensis</name>
    <dbReference type="NCBI Taxonomy" id="135950"/>
    <lineage>
        <taxon>Bacteria</taxon>
        <taxon>Bacillati</taxon>
        <taxon>Actinomycetota</taxon>
        <taxon>Actinomycetes</taxon>
        <taxon>Micromonosporales</taxon>
        <taxon>Micromonosporaceae</taxon>
        <taxon>Actinoplanes</taxon>
    </lineage>
</organism>
<dbReference type="InterPro" id="IPR006093">
    <property type="entry name" value="Oxy_OxRdtase_FAD_BS"/>
</dbReference>
<feature type="domain" description="FAD-binding PCMH-type" evidence="6">
    <location>
        <begin position="44"/>
        <end position="214"/>
    </location>
</feature>
<comment type="cofactor">
    <cofactor evidence="1">
        <name>FAD</name>
        <dbReference type="ChEBI" id="CHEBI:57692"/>
    </cofactor>
</comment>
<dbReference type="PROSITE" id="PS51387">
    <property type="entry name" value="FAD_PCMH"/>
    <property type="match status" value="1"/>
</dbReference>
<dbReference type="InterPro" id="IPR016169">
    <property type="entry name" value="FAD-bd_PCMH_sub2"/>
</dbReference>
<reference evidence="7" key="1">
    <citation type="submission" date="2021-01" db="EMBL/GenBank/DDBJ databases">
        <title>Whole genome shotgun sequence of Actinoplanes nipponensis NBRC 14063.</title>
        <authorList>
            <person name="Komaki H."/>
            <person name="Tamura T."/>
        </authorList>
    </citation>
    <scope>NUCLEOTIDE SEQUENCE</scope>
    <source>
        <strain evidence="7">NBRC 14063</strain>
    </source>
</reference>
<dbReference type="Proteomes" id="UP000647172">
    <property type="component" value="Unassembled WGS sequence"/>
</dbReference>
<evidence type="ECO:0000256" key="1">
    <source>
        <dbReference type="ARBA" id="ARBA00001974"/>
    </source>
</evidence>
<keyword evidence="3" id="KW-0285">Flavoprotein</keyword>
<dbReference type="InterPro" id="IPR016166">
    <property type="entry name" value="FAD-bd_PCMH"/>
</dbReference>
<dbReference type="InterPro" id="IPR050416">
    <property type="entry name" value="FAD-linked_Oxidoreductase"/>
</dbReference>
<name>A0A919MRF3_9ACTN</name>
<comment type="caution">
    <text evidence="7">The sequence shown here is derived from an EMBL/GenBank/DDBJ whole genome shotgun (WGS) entry which is preliminary data.</text>
</comment>
<dbReference type="EMBL" id="BOMQ01000008">
    <property type="protein sequence ID" value="GIE46880.1"/>
    <property type="molecule type" value="Genomic_DNA"/>
</dbReference>
<dbReference type="Gene3D" id="3.30.43.10">
    <property type="entry name" value="Uridine Diphospho-n-acetylenolpyruvylglucosamine Reductase, domain 2"/>
    <property type="match status" value="1"/>
</dbReference>
<keyword evidence="5" id="KW-0560">Oxidoreductase</keyword>
<keyword evidence="4" id="KW-0274">FAD</keyword>
<dbReference type="InterPro" id="IPR012951">
    <property type="entry name" value="BBE"/>
</dbReference>
<dbReference type="InterPro" id="IPR006094">
    <property type="entry name" value="Oxid_FAD_bind_N"/>
</dbReference>
<dbReference type="PANTHER" id="PTHR42973:SF39">
    <property type="entry name" value="FAD-BINDING PCMH-TYPE DOMAIN-CONTAINING PROTEIN"/>
    <property type="match status" value="1"/>
</dbReference>
<dbReference type="InterPro" id="IPR016167">
    <property type="entry name" value="FAD-bd_PCMH_sub1"/>
</dbReference>
<dbReference type="PROSITE" id="PS00862">
    <property type="entry name" value="OX2_COVAL_FAD"/>
    <property type="match status" value="1"/>
</dbReference>
<evidence type="ECO:0000259" key="6">
    <source>
        <dbReference type="PROSITE" id="PS51387"/>
    </source>
</evidence>
<evidence type="ECO:0000256" key="5">
    <source>
        <dbReference type="ARBA" id="ARBA00023002"/>
    </source>
</evidence>
<accession>A0A919MRF3</accession>
<dbReference type="GO" id="GO:0071949">
    <property type="term" value="F:FAD binding"/>
    <property type="evidence" value="ECO:0007669"/>
    <property type="project" value="InterPro"/>
</dbReference>
<evidence type="ECO:0000256" key="3">
    <source>
        <dbReference type="ARBA" id="ARBA00022630"/>
    </source>
</evidence>
<evidence type="ECO:0000313" key="7">
    <source>
        <dbReference type="EMBL" id="GIE46880.1"/>
    </source>
</evidence>
<dbReference type="InterPro" id="IPR036318">
    <property type="entry name" value="FAD-bd_PCMH-like_sf"/>
</dbReference>
<dbReference type="GO" id="GO:0016491">
    <property type="term" value="F:oxidoreductase activity"/>
    <property type="evidence" value="ECO:0007669"/>
    <property type="project" value="UniProtKB-KW"/>
</dbReference>
<proteinExistence type="inferred from homology"/>
<keyword evidence="8" id="KW-1185">Reference proteome</keyword>
<dbReference type="Gene3D" id="3.30.465.10">
    <property type="match status" value="1"/>
</dbReference>
<protein>
    <submittedName>
        <fullName evidence="7">6-hydroxy-D-nicotine oxidase</fullName>
    </submittedName>
</protein>
<evidence type="ECO:0000256" key="4">
    <source>
        <dbReference type="ARBA" id="ARBA00022827"/>
    </source>
</evidence>